<dbReference type="AlphaFoldDB" id="X1DBN5"/>
<keyword evidence="1" id="KW-0812">Transmembrane</keyword>
<gene>
    <name evidence="2" type="ORF">S01H4_53434</name>
</gene>
<comment type="caution">
    <text evidence="2">The sequence shown here is derived from an EMBL/GenBank/DDBJ whole genome shotgun (WGS) entry which is preliminary data.</text>
</comment>
<protein>
    <submittedName>
        <fullName evidence="2">Uncharacterized protein</fullName>
    </submittedName>
</protein>
<proteinExistence type="predicted"/>
<feature type="transmembrane region" description="Helical" evidence="1">
    <location>
        <begin position="146"/>
        <end position="163"/>
    </location>
</feature>
<organism evidence="2">
    <name type="scientific">marine sediment metagenome</name>
    <dbReference type="NCBI Taxonomy" id="412755"/>
    <lineage>
        <taxon>unclassified sequences</taxon>
        <taxon>metagenomes</taxon>
        <taxon>ecological metagenomes</taxon>
    </lineage>
</organism>
<feature type="non-terminal residue" evidence="2">
    <location>
        <position position="168"/>
    </location>
</feature>
<keyword evidence="1" id="KW-1133">Transmembrane helix</keyword>
<evidence type="ECO:0000256" key="1">
    <source>
        <dbReference type="SAM" id="Phobius"/>
    </source>
</evidence>
<keyword evidence="1" id="KW-0472">Membrane</keyword>
<feature type="transmembrane region" description="Helical" evidence="1">
    <location>
        <begin position="7"/>
        <end position="29"/>
    </location>
</feature>
<feature type="transmembrane region" description="Helical" evidence="1">
    <location>
        <begin position="115"/>
        <end position="134"/>
    </location>
</feature>
<accession>X1DBN5</accession>
<reference evidence="2" key="1">
    <citation type="journal article" date="2014" name="Front. Microbiol.">
        <title>High frequency of phylogenetically diverse reductive dehalogenase-homologous genes in deep subseafloor sedimentary metagenomes.</title>
        <authorList>
            <person name="Kawai M."/>
            <person name="Futagami T."/>
            <person name="Toyoda A."/>
            <person name="Takaki Y."/>
            <person name="Nishi S."/>
            <person name="Hori S."/>
            <person name="Arai W."/>
            <person name="Tsubouchi T."/>
            <person name="Morono Y."/>
            <person name="Uchiyama I."/>
            <person name="Ito T."/>
            <person name="Fujiyama A."/>
            <person name="Inagaki F."/>
            <person name="Takami H."/>
        </authorList>
    </citation>
    <scope>NUCLEOTIDE SEQUENCE</scope>
    <source>
        <strain evidence="2">Expedition CK06-06</strain>
    </source>
</reference>
<dbReference type="EMBL" id="BART01030643">
    <property type="protein sequence ID" value="GAH18191.1"/>
    <property type="molecule type" value="Genomic_DNA"/>
</dbReference>
<sequence>MGGKWQGYIGVVPTAYRFLAFAIATAQILLFPQPITLIPPLILVTSVGIYTLLKALHPFRWYQAGILGYSLLGVDIAVCIFLVMSTGGLYSPFLLYTLAPVLTAALLLDGKVTSCIGGLTVVYVIGSHLVNPFFATRLSLSELSYFLVYMIAVCLAAALPYLINVNLR</sequence>
<feature type="transmembrane region" description="Helical" evidence="1">
    <location>
        <begin position="35"/>
        <end position="53"/>
    </location>
</feature>
<evidence type="ECO:0000313" key="2">
    <source>
        <dbReference type="EMBL" id="GAH18191.1"/>
    </source>
</evidence>
<feature type="transmembrane region" description="Helical" evidence="1">
    <location>
        <begin position="65"/>
        <end position="83"/>
    </location>
</feature>
<feature type="transmembrane region" description="Helical" evidence="1">
    <location>
        <begin position="89"/>
        <end position="108"/>
    </location>
</feature>
<name>X1DBN5_9ZZZZ</name>